<dbReference type="PROSITE" id="PS50893">
    <property type="entry name" value="ABC_TRANSPORTER_2"/>
    <property type="match status" value="1"/>
</dbReference>
<proteinExistence type="predicted"/>
<keyword evidence="1" id="KW-0547">Nucleotide-binding</keyword>
<dbReference type="InterPro" id="IPR027417">
    <property type="entry name" value="P-loop_NTPase"/>
</dbReference>
<dbReference type="GO" id="GO:0016887">
    <property type="term" value="F:ATP hydrolysis activity"/>
    <property type="evidence" value="ECO:0007669"/>
    <property type="project" value="InterPro"/>
</dbReference>
<dbReference type="SUPFAM" id="SSF52540">
    <property type="entry name" value="P-loop containing nucleoside triphosphate hydrolases"/>
    <property type="match status" value="1"/>
</dbReference>
<dbReference type="EMBL" id="POTX01000384">
    <property type="protein sequence ID" value="PZF84408.1"/>
    <property type="molecule type" value="Genomic_DNA"/>
</dbReference>
<dbReference type="PANTHER" id="PTHR42939">
    <property type="entry name" value="ABC TRANSPORTER ATP-BINDING PROTEIN ALBC-RELATED"/>
    <property type="match status" value="1"/>
</dbReference>
<dbReference type="SMART" id="SM00382">
    <property type="entry name" value="AAA"/>
    <property type="match status" value="1"/>
</dbReference>
<dbReference type="PANTHER" id="PTHR42939:SF1">
    <property type="entry name" value="ABC TRANSPORTER ATP-BINDING PROTEIN ALBC-RELATED"/>
    <property type="match status" value="1"/>
</dbReference>
<comment type="caution">
    <text evidence="1">The sequence shown here is derived from an EMBL/GenBank/DDBJ whole genome shotgun (WGS) entry which is preliminary data.</text>
</comment>
<sequence>MSPVISVTDLTKRYRGGVTALDRVSFSLTENRIYGLLGRNGAGKTTLMQILTAQNFATSGEVRVFGEHPYENERVLARTSFIKESQTYPPVRVHHVLRAASLIHPGWDEEFAQQLVDDFRLPSRRNVRKLSRGMLSALGIIIGLASRAPLTFFDEPYLGLDAVARQIFYDRLLADYTEHPRTIVLSTHLIDEVSELIEHVLLIDAGRLLLDADAETLRGQVLTVSGPVASVDEFARTGTELHRVRLGGTARATVRGDFGPADHDRARTLGLALEASSLQDTVVRLTTATNGAAPAITGATSKEAHR</sequence>
<keyword evidence="1" id="KW-0067">ATP-binding</keyword>
<dbReference type="Pfam" id="PF00005">
    <property type="entry name" value="ABC_tran"/>
    <property type="match status" value="1"/>
</dbReference>
<keyword evidence="2" id="KW-1185">Reference proteome</keyword>
<organism evidence="1 2">
    <name type="scientific">Micromonospora endophytica</name>
    <dbReference type="NCBI Taxonomy" id="515350"/>
    <lineage>
        <taxon>Bacteria</taxon>
        <taxon>Bacillati</taxon>
        <taxon>Actinomycetota</taxon>
        <taxon>Actinomycetes</taxon>
        <taxon>Micromonosporales</taxon>
        <taxon>Micromonosporaceae</taxon>
        <taxon>Micromonospora</taxon>
    </lineage>
</organism>
<gene>
    <name evidence="1" type="ORF">C1I93_29415</name>
</gene>
<dbReference type="InterPro" id="IPR051782">
    <property type="entry name" value="ABC_Transporter_VariousFunc"/>
</dbReference>
<dbReference type="RefSeq" id="WP_111246517.1">
    <property type="nucleotide sequence ID" value="NZ_AP023358.1"/>
</dbReference>
<dbReference type="CDD" id="cd03230">
    <property type="entry name" value="ABC_DR_subfamily_A"/>
    <property type="match status" value="1"/>
</dbReference>
<dbReference type="InterPro" id="IPR003593">
    <property type="entry name" value="AAA+_ATPase"/>
</dbReference>
<evidence type="ECO:0000313" key="2">
    <source>
        <dbReference type="Proteomes" id="UP000248627"/>
    </source>
</evidence>
<accession>A0A2W2BWT7</accession>
<name>A0A2W2BWT7_9ACTN</name>
<dbReference type="OrthoDB" id="9804819at2"/>
<dbReference type="GO" id="GO:0005524">
    <property type="term" value="F:ATP binding"/>
    <property type="evidence" value="ECO:0007669"/>
    <property type="project" value="UniProtKB-KW"/>
</dbReference>
<dbReference type="Gene3D" id="3.40.50.300">
    <property type="entry name" value="P-loop containing nucleotide triphosphate hydrolases"/>
    <property type="match status" value="1"/>
</dbReference>
<evidence type="ECO:0000313" key="1">
    <source>
        <dbReference type="EMBL" id="PZF84408.1"/>
    </source>
</evidence>
<reference evidence="1 2" key="1">
    <citation type="submission" date="2018-01" db="EMBL/GenBank/DDBJ databases">
        <title>Draft genome sequence of Jishengella endophytica.</title>
        <authorList>
            <person name="Sahin N."/>
            <person name="Ay H."/>
            <person name="Saygin H."/>
        </authorList>
    </citation>
    <scope>NUCLEOTIDE SEQUENCE [LARGE SCALE GENOMIC DNA]</scope>
    <source>
        <strain evidence="1 2">DSM 45430</strain>
    </source>
</reference>
<dbReference type="InterPro" id="IPR003439">
    <property type="entry name" value="ABC_transporter-like_ATP-bd"/>
</dbReference>
<protein>
    <submittedName>
        <fullName evidence="1">ABC transporter ATP-binding protein</fullName>
    </submittedName>
</protein>
<dbReference type="AlphaFoldDB" id="A0A2W2BWT7"/>
<dbReference type="Proteomes" id="UP000248627">
    <property type="component" value="Unassembled WGS sequence"/>
</dbReference>